<organism evidence="7 8">
    <name type="scientific">Weissella halotolerans DSM 20190</name>
    <dbReference type="NCBI Taxonomy" id="1123500"/>
    <lineage>
        <taxon>Bacteria</taxon>
        <taxon>Bacillati</taxon>
        <taxon>Bacillota</taxon>
        <taxon>Bacilli</taxon>
        <taxon>Lactobacillales</taxon>
        <taxon>Lactobacillaceae</taxon>
        <taxon>Weissella</taxon>
    </lineage>
</organism>
<comment type="caution">
    <text evidence="7">The sequence shown here is derived from an EMBL/GenBank/DDBJ whole genome shotgun (WGS) entry which is preliminary data.</text>
</comment>
<dbReference type="InParanoid" id="A0A0R2FYD8"/>
<keyword evidence="5" id="KW-0777">Teichoic acid biosynthesis</keyword>
<evidence type="ECO:0000256" key="4">
    <source>
        <dbReference type="ARBA" id="ARBA00022679"/>
    </source>
</evidence>
<dbReference type="AlphaFoldDB" id="A0A0R2FYD8"/>
<dbReference type="PATRIC" id="fig|1123500.6.peg.241"/>
<comment type="subcellular location">
    <subcellularLocation>
        <location evidence="1">Cell membrane</location>
        <topology evidence="1">Peripheral membrane protein</topology>
    </subcellularLocation>
</comment>
<dbReference type="InterPro" id="IPR051612">
    <property type="entry name" value="Teichoic_Acid_Biosynth"/>
</dbReference>
<dbReference type="InterPro" id="IPR007554">
    <property type="entry name" value="Glycerophosphate_synth"/>
</dbReference>
<proteinExistence type="inferred from homology"/>
<keyword evidence="3" id="KW-1003">Cell membrane</keyword>
<dbReference type="Proteomes" id="UP000051296">
    <property type="component" value="Unassembled WGS sequence"/>
</dbReference>
<comment type="similarity">
    <text evidence="2">Belongs to the CDP-glycerol glycerophosphotransferase family.</text>
</comment>
<dbReference type="Gene3D" id="3.40.50.12580">
    <property type="match status" value="1"/>
</dbReference>
<dbReference type="EMBL" id="JQAX01000001">
    <property type="protein sequence ID" value="KRN33443.1"/>
    <property type="molecule type" value="Genomic_DNA"/>
</dbReference>
<reference evidence="7 8" key="1">
    <citation type="journal article" date="2015" name="Genome Announc.">
        <title>Expanding the biotechnology potential of lactobacilli through comparative genomics of 213 strains and associated genera.</title>
        <authorList>
            <person name="Sun Z."/>
            <person name="Harris H.M."/>
            <person name="McCann A."/>
            <person name="Guo C."/>
            <person name="Argimon S."/>
            <person name="Zhang W."/>
            <person name="Yang X."/>
            <person name="Jeffery I.B."/>
            <person name="Cooney J.C."/>
            <person name="Kagawa T.F."/>
            <person name="Liu W."/>
            <person name="Song Y."/>
            <person name="Salvetti E."/>
            <person name="Wrobel A."/>
            <person name="Rasinkangas P."/>
            <person name="Parkhill J."/>
            <person name="Rea M.C."/>
            <person name="O'Sullivan O."/>
            <person name="Ritari J."/>
            <person name="Douillard F.P."/>
            <person name="Paul Ross R."/>
            <person name="Yang R."/>
            <person name="Briner A.E."/>
            <person name="Felis G.E."/>
            <person name="de Vos W.M."/>
            <person name="Barrangou R."/>
            <person name="Klaenhammer T.R."/>
            <person name="Caufield P.W."/>
            <person name="Cui Y."/>
            <person name="Zhang H."/>
            <person name="O'Toole P.W."/>
        </authorList>
    </citation>
    <scope>NUCLEOTIDE SEQUENCE [LARGE SCALE GENOMIC DNA]</scope>
    <source>
        <strain evidence="7 8">DSM 20190</strain>
    </source>
</reference>
<dbReference type="PANTHER" id="PTHR37316:SF3">
    <property type="entry name" value="TEICHOIC ACID GLYCEROL-PHOSPHATE TRANSFERASE"/>
    <property type="match status" value="1"/>
</dbReference>
<name>A0A0R2FYD8_9LACO</name>
<evidence type="ECO:0000313" key="7">
    <source>
        <dbReference type="EMBL" id="KRN33443.1"/>
    </source>
</evidence>
<dbReference type="eggNOG" id="COG1887">
    <property type="taxonomic scope" value="Bacteria"/>
</dbReference>
<dbReference type="GO" id="GO:0047355">
    <property type="term" value="F:CDP-glycerol glycerophosphotransferase activity"/>
    <property type="evidence" value="ECO:0007669"/>
    <property type="project" value="InterPro"/>
</dbReference>
<evidence type="ECO:0000256" key="6">
    <source>
        <dbReference type="ARBA" id="ARBA00023136"/>
    </source>
</evidence>
<evidence type="ECO:0000256" key="5">
    <source>
        <dbReference type="ARBA" id="ARBA00022944"/>
    </source>
</evidence>
<gene>
    <name evidence="7" type="ORF">IV68_GL000243</name>
</gene>
<evidence type="ECO:0000256" key="2">
    <source>
        <dbReference type="ARBA" id="ARBA00010488"/>
    </source>
</evidence>
<keyword evidence="8" id="KW-1185">Reference proteome</keyword>
<keyword evidence="4" id="KW-0808">Transferase</keyword>
<evidence type="ECO:0000256" key="1">
    <source>
        <dbReference type="ARBA" id="ARBA00004202"/>
    </source>
</evidence>
<accession>A0A0R2FYD8</accession>
<dbReference type="PANTHER" id="PTHR37316">
    <property type="entry name" value="TEICHOIC ACID GLYCEROL-PHOSPHATE PRIMASE"/>
    <property type="match status" value="1"/>
</dbReference>
<sequence length="584" mass="67211">MKRSRYLLADYQWVQARRAENNQPAKLYYDQHYDQWPVNQNVALYDMRDGEELDDSPFMMLRYWLKEAPQMQHVIVVKEAERNKVTSVLHFWQLDQDQRIHLVPYLSTDHMRALLTAGYVISNAMIFSDIFVKRAQQRFINTWHGTPLKKMGYAMPGGVMASWNVLRMLMMTDDLVLPNRYTADIFARDYRLSGLYPGRMVVNGYPRNDILAKPLPAPQAKTLAELLKVGSTQRVILYAPTWSGDGTTIDGQAQELDTYYQALTALAKIPMTRVFFRPHPYFKAAVKADQRFQPYRLPEQLGTNDILTRTDLLVTDYSSIFFDFLVTKRPIIFFDSKENYQQMRGQYLSLTTLPGPYTRDIDTLKQLATNPVAWQAKYQQQYSDFYARFVKLDDGQATQRIVKAIQEPLPPAQHAQPSVLVNGEDLTAKSFTRVDTQLVTNLAQDYDVSVGAFEQHLLDSWYGKQFFKAVDAVQAVSRIFINRDIVGQALTVSAARLAGRRMVGGIRFDYVIIRQAAFSRHQQMLLTTARTVIMKEQGERAAWLVKLGFSKLRTQGGYEVWQVAADEKTLSATQHLLNKLEEVE</sequence>
<dbReference type="Pfam" id="PF04464">
    <property type="entry name" value="Glyphos_transf"/>
    <property type="match status" value="1"/>
</dbReference>
<dbReference type="InterPro" id="IPR043148">
    <property type="entry name" value="TagF_C"/>
</dbReference>
<dbReference type="SUPFAM" id="SSF53756">
    <property type="entry name" value="UDP-Glycosyltransferase/glycogen phosphorylase"/>
    <property type="match status" value="1"/>
</dbReference>
<evidence type="ECO:0000313" key="8">
    <source>
        <dbReference type="Proteomes" id="UP000051296"/>
    </source>
</evidence>
<dbReference type="Gene3D" id="3.40.50.11820">
    <property type="match status" value="1"/>
</dbReference>
<keyword evidence="6" id="KW-0472">Membrane</keyword>
<dbReference type="GO" id="GO:0005886">
    <property type="term" value="C:plasma membrane"/>
    <property type="evidence" value="ECO:0007669"/>
    <property type="project" value="UniProtKB-SubCell"/>
</dbReference>
<dbReference type="STRING" id="1123500.GCA_000420365_00261"/>
<dbReference type="InterPro" id="IPR043149">
    <property type="entry name" value="TagF_N"/>
</dbReference>
<dbReference type="GO" id="GO:0019350">
    <property type="term" value="P:teichoic acid biosynthetic process"/>
    <property type="evidence" value="ECO:0007669"/>
    <property type="project" value="UniProtKB-KW"/>
</dbReference>
<protein>
    <submittedName>
        <fullName evidence="7">Teichoic acid biosynthesis protein</fullName>
    </submittedName>
</protein>
<evidence type="ECO:0000256" key="3">
    <source>
        <dbReference type="ARBA" id="ARBA00022475"/>
    </source>
</evidence>